<sequence>MCVNQQRDVWVMTRVDFSASAVPEPSWCAVSLVVKQDKSADICVRAFTYALVGARAKVEAVVGLESDPRQNRRVAHFGRNRMWTGACLKAPAFARSLRFTRCGSSPPFQNSP</sequence>
<evidence type="ECO:0000313" key="1">
    <source>
        <dbReference type="EMBL" id="CUT98552.1"/>
    </source>
</evidence>
<reference evidence="1" key="2">
    <citation type="submission" date="2015-11" db="EMBL/GenBank/DDBJ databases">
        <authorList>
            <person name="Zhang Y."/>
            <person name="Guo Z."/>
        </authorList>
    </citation>
    <scope>NUCLEOTIDE SEQUENCE</scope>
</reference>
<proteinExistence type="predicted"/>
<dbReference type="AlphaFoldDB" id="A0A0S4MIB0"/>
<organism evidence="1 2">
    <name type="scientific">Echinococcus multilocularis</name>
    <name type="common">Fox tapeworm</name>
    <dbReference type="NCBI Taxonomy" id="6211"/>
    <lineage>
        <taxon>Eukaryota</taxon>
        <taxon>Metazoa</taxon>
        <taxon>Spiralia</taxon>
        <taxon>Lophotrochozoa</taxon>
        <taxon>Platyhelminthes</taxon>
        <taxon>Cestoda</taxon>
        <taxon>Eucestoda</taxon>
        <taxon>Cyclophyllidea</taxon>
        <taxon>Taeniidae</taxon>
        <taxon>Echinococcus</taxon>
    </lineage>
</organism>
<accession>A0A0S4MIB0</accession>
<dbReference type="Proteomes" id="UP000017246">
    <property type="component" value="Unassembled WGS sequence"/>
</dbReference>
<reference evidence="1" key="1">
    <citation type="journal article" date="2013" name="Nature">
        <title>The genomes of four tapeworm species reveal adaptations to parasitism.</title>
        <authorList>
            <person name="Tsai I.J."/>
            <person name="Zarowiecki M."/>
            <person name="Holroyd N."/>
            <person name="Garciarrubio A."/>
            <person name="Sanchez-Flores A."/>
            <person name="Brooks K.L."/>
            <person name="Tracey A."/>
            <person name="Bobes R.J."/>
            <person name="Fragoso G."/>
            <person name="Sciutto E."/>
            <person name="Aslett M."/>
            <person name="Beasley H."/>
            <person name="Bennett H.M."/>
            <person name="Cai J."/>
            <person name="Camicia F."/>
            <person name="Clark R."/>
            <person name="Cucher M."/>
            <person name="De Silva N."/>
            <person name="Day T.A."/>
            <person name="Deplazes P."/>
            <person name="Estrada K."/>
            <person name="Fernandez C."/>
            <person name="Holland P.W."/>
            <person name="Hou J."/>
            <person name="Hu S."/>
            <person name="Huckvale T."/>
            <person name="Hung S.S."/>
            <person name="Kamenetzky L."/>
            <person name="Keane J.A."/>
            <person name="Kiss F."/>
            <person name="Koziol U."/>
            <person name="Lambert O."/>
            <person name="Liu K."/>
            <person name="Luo X."/>
            <person name="Luo Y."/>
            <person name="Macchiaroli N."/>
            <person name="Nichol S."/>
            <person name="Paps J."/>
            <person name="Parkinson J."/>
            <person name="Pouchkina-Stantcheva N."/>
            <person name="Riddiford N."/>
            <person name="Rosenzvit M."/>
            <person name="Salinas G."/>
            <person name="Wasmuth J.D."/>
            <person name="Zamanian M."/>
            <person name="Zheng Y."/>
            <person name="Cai X."/>
            <person name="Soberon X."/>
            <person name="Olson P.D."/>
            <person name="Laclette J.P."/>
            <person name="Brehm K."/>
            <person name="Berriman M."/>
            <person name="Garciarrubio A."/>
            <person name="Bobes R.J."/>
            <person name="Fragoso G."/>
            <person name="Sanchez-Flores A."/>
            <person name="Estrada K."/>
            <person name="Cevallos M.A."/>
            <person name="Morett E."/>
            <person name="Gonzalez V."/>
            <person name="Portillo T."/>
            <person name="Ochoa-Leyva A."/>
            <person name="Jose M.V."/>
            <person name="Sciutto E."/>
            <person name="Landa A."/>
            <person name="Jimenez L."/>
            <person name="Valdes V."/>
            <person name="Carrero J.C."/>
            <person name="Larralde C."/>
            <person name="Morales-Montor J."/>
            <person name="Limon-Lason J."/>
            <person name="Soberon X."/>
            <person name="Laclette J.P."/>
        </authorList>
    </citation>
    <scope>NUCLEOTIDE SEQUENCE [LARGE SCALE GENOMIC DNA]</scope>
</reference>
<evidence type="ECO:0000313" key="2">
    <source>
        <dbReference type="Proteomes" id="UP000017246"/>
    </source>
</evidence>
<dbReference type="EMBL" id="LN902841">
    <property type="protein sequence ID" value="CUT98552.1"/>
    <property type="molecule type" value="Genomic_DNA"/>
</dbReference>
<name>A0A0S4MIB0_ECHMU</name>
<protein>
    <submittedName>
        <fullName evidence="1">Serine</fullName>
    </submittedName>
</protein>
<keyword evidence="2" id="KW-1185">Reference proteome</keyword>